<proteinExistence type="predicted"/>
<keyword evidence="2" id="KW-1185">Reference proteome</keyword>
<sequence>MEIEILDHALGHGITVGQILNALRDPRKIRLPASKRPRGKGEAYQQDNRVRYLAQDRPNGPLLHIVAVPLPGKLRIIHCRPMTEAEKRSYR</sequence>
<dbReference type="Proteomes" id="UP000002431">
    <property type="component" value="Chromosome"/>
</dbReference>
<evidence type="ECO:0000313" key="1">
    <source>
        <dbReference type="EMBL" id="ABF45652.1"/>
    </source>
</evidence>
<name>Q1IYN2_DEIGD</name>
<organism evidence="1 2">
    <name type="scientific">Deinococcus geothermalis (strain DSM 11300 / CIP 105573 / AG-3a)</name>
    <dbReference type="NCBI Taxonomy" id="319795"/>
    <lineage>
        <taxon>Bacteria</taxon>
        <taxon>Thermotogati</taxon>
        <taxon>Deinococcota</taxon>
        <taxon>Deinococci</taxon>
        <taxon>Deinococcales</taxon>
        <taxon>Deinococcaceae</taxon>
        <taxon>Deinococcus</taxon>
    </lineage>
</organism>
<evidence type="ECO:0008006" key="3">
    <source>
        <dbReference type="Google" id="ProtNLM"/>
    </source>
</evidence>
<gene>
    <name evidence="1" type="ordered locus">Dgeo_1357</name>
</gene>
<dbReference type="EMBL" id="CP000359">
    <property type="protein sequence ID" value="ABF45652.1"/>
    <property type="molecule type" value="Genomic_DNA"/>
</dbReference>
<dbReference type="RefSeq" id="WP_011530489.1">
    <property type="nucleotide sequence ID" value="NC_008025.1"/>
</dbReference>
<evidence type="ECO:0000313" key="2">
    <source>
        <dbReference type="Proteomes" id="UP000002431"/>
    </source>
</evidence>
<protein>
    <recommendedName>
        <fullName evidence="3">BrnT family toxin</fullName>
    </recommendedName>
</protein>
<dbReference type="KEGG" id="dge:Dgeo_1357"/>
<dbReference type="AlphaFoldDB" id="Q1IYN2"/>
<dbReference type="STRING" id="319795.Dgeo_1357"/>
<accession>Q1IYN2</accession>
<dbReference type="HOGENOM" id="CLU_2422045_0_0_0"/>
<reference evidence="1" key="1">
    <citation type="submission" date="2006-04" db="EMBL/GenBank/DDBJ databases">
        <title>Complete sequence of chromosome of Deinococcus geothermalis DSM 11300.</title>
        <authorList>
            <consortium name="US DOE Joint Genome Institute"/>
            <person name="Copeland A."/>
            <person name="Lucas S."/>
            <person name="Lapidus A."/>
            <person name="Barry K."/>
            <person name="Detter J.C."/>
            <person name="Glavina del Rio T."/>
            <person name="Hammon N."/>
            <person name="Israni S."/>
            <person name="Dalin E."/>
            <person name="Tice H."/>
            <person name="Pitluck S."/>
            <person name="Brettin T."/>
            <person name="Bruce D."/>
            <person name="Han C."/>
            <person name="Tapia R."/>
            <person name="Saunders E."/>
            <person name="Gilna P."/>
            <person name="Schmutz J."/>
            <person name="Larimer F."/>
            <person name="Land M."/>
            <person name="Hauser L."/>
            <person name="Kyrpides N."/>
            <person name="Kim E."/>
            <person name="Daly M.J."/>
            <person name="Fredrickson J.K."/>
            <person name="Makarova K.S."/>
            <person name="Gaidamakova E.K."/>
            <person name="Zhai M."/>
            <person name="Richardson P."/>
        </authorList>
    </citation>
    <scope>NUCLEOTIDE SEQUENCE</scope>
    <source>
        <strain evidence="1">DSM 11300</strain>
    </source>
</reference>